<dbReference type="EMBL" id="QETF01000007">
    <property type="protein sequence ID" value="PWG17082.1"/>
    <property type="molecule type" value="Genomic_DNA"/>
</dbReference>
<sequence>MRSDRITEWLQSLGYGRWERAALAGDASARRYERLADGAGQSVILMDAPPDKVSSTSDFLRLADFLSAHGLAAPAILHAEPEAGLVLLEDLGTTHFADWLTNRPADEAVLYAEATDALLAVQHLGLPAGLTTLDPETAAEMVTVAFDWLPNTADEEMRRTIGAGIRSAVATLSDRRQVLSLRDFHAENLIWRPDREGTERVGLLDFQDAFGAPPAYDLASLLRDARRDVADDTANAMIDRFASATGNRSEAVARDVAILSVQRNLRILGVFARLAKRDGKRRYQGLMPRIWGHLRKDLAHPDLADLRGSLQNAFEELSE</sequence>
<keyword evidence="2" id="KW-0808">Transferase</keyword>
<gene>
    <name evidence="2" type="ORF">DFK10_08535</name>
</gene>
<dbReference type="Pfam" id="PF01636">
    <property type="entry name" value="APH"/>
    <property type="match status" value="1"/>
</dbReference>
<name>A0A2V1P780_9RHOB</name>
<reference evidence="3" key="1">
    <citation type="submission" date="2018-05" db="EMBL/GenBank/DDBJ databases">
        <authorList>
            <person name="Du Z."/>
            <person name="Wang X."/>
        </authorList>
    </citation>
    <scope>NUCLEOTIDE SEQUENCE [LARGE SCALE GENOMIC DNA]</scope>
    <source>
        <strain evidence="3">WDS4C29</strain>
    </source>
</reference>
<dbReference type="InterPro" id="IPR011009">
    <property type="entry name" value="Kinase-like_dom_sf"/>
</dbReference>
<evidence type="ECO:0000313" key="3">
    <source>
        <dbReference type="Proteomes" id="UP000245293"/>
    </source>
</evidence>
<accession>A0A2V1P780</accession>
<keyword evidence="3" id="KW-1185">Reference proteome</keyword>
<evidence type="ECO:0000259" key="1">
    <source>
        <dbReference type="Pfam" id="PF01636"/>
    </source>
</evidence>
<dbReference type="InterPro" id="IPR002575">
    <property type="entry name" value="Aminoglycoside_PTrfase"/>
</dbReference>
<dbReference type="Proteomes" id="UP000245293">
    <property type="component" value="Unassembled WGS sequence"/>
</dbReference>
<dbReference type="AlphaFoldDB" id="A0A2V1P780"/>
<dbReference type="Gene3D" id="3.90.1200.10">
    <property type="match status" value="1"/>
</dbReference>
<proteinExistence type="predicted"/>
<dbReference type="Gene3D" id="3.30.200.20">
    <property type="entry name" value="Phosphorylase Kinase, domain 1"/>
    <property type="match status" value="1"/>
</dbReference>
<feature type="domain" description="Aminoglycoside phosphotransferase" evidence="1">
    <location>
        <begin position="22"/>
        <end position="238"/>
    </location>
</feature>
<comment type="caution">
    <text evidence="2">The sequence shown here is derived from an EMBL/GenBank/DDBJ whole genome shotgun (WGS) entry which is preliminary data.</text>
</comment>
<organism evidence="2 3">
    <name type="scientific">Salibaculum griseiflavum</name>
    <dbReference type="NCBI Taxonomy" id="1914409"/>
    <lineage>
        <taxon>Bacteria</taxon>
        <taxon>Pseudomonadati</taxon>
        <taxon>Pseudomonadota</taxon>
        <taxon>Alphaproteobacteria</taxon>
        <taxon>Rhodobacterales</taxon>
        <taxon>Roseobacteraceae</taxon>
        <taxon>Salibaculum</taxon>
    </lineage>
</organism>
<evidence type="ECO:0000313" key="2">
    <source>
        <dbReference type="EMBL" id="PWG17082.1"/>
    </source>
</evidence>
<dbReference type="GO" id="GO:0016740">
    <property type="term" value="F:transferase activity"/>
    <property type="evidence" value="ECO:0007669"/>
    <property type="project" value="UniProtKB-KW"/>
</dbReference>
<dbReference type="RefSeq" id="WP_109388603.1">
    <property type="nucleotide sequence ID" value="NZ_QETF01000007.1"/>
</dbReference>
<protein>
    <submittedName>
        <fullName evidence="2">Phosphotransferase</fullName>
    </submittedName>
</protein>
<dbReference type="OrthoDB" id="9809275at2"/>
<dbReference type="SUPFAM" id="SSF56112">
    <property type="entry name" value="Protein kinase-like (PK-like)"/>
    <property type="match status" value="1"/>
</dbReference>